<evidence type="ECO:0000256" key="2">
    <source>
        <dbReference type="ARBA" id="ARBA00007293"/>
    </source>
</evidence>
<dbReference type="PANTHER" id="PTHR10969">
    <property type="entry name" value="MICROTUBULE-ASSOCIATED PROTEINS 1A/1B LIGHT CHAIN 3-RELATED"/>
    <property type="match status" value="1"/>
</dbReference>
<evidence type="ECO:0000256" key="1">
    <source>
        <dbReference type="ARBA" id="ARBA00004370"/>
    </source>
</evidence>
<gene>
    <name evidence="7" type="ORF">BSTOLATCC_MIC14409</name>
</gene>
<evidence type="ECO:0000256" key="6">
    <source>
        <dbReference type="RuleBase" id="RU004384"/>
    </source>
</evidence>
<dbReference type="Pfam" id="PF02991">
    <property type="entry name" value="ATG8"/>
    <property type="match status" value="1"/>
</dbReference>
<dbReference type="GO" id="GO:0006914">
    <property type="term" value="P:autophagy"/>
    <property type="evidence" value="ECO:0007669"/>
    <property type="project" value="UniProtKB-KW"/>
</dbReference>
<keyword evidence="6" id="KW-0072">Autophagy</keyword>
<dbReference type="InterPro" id="IPR004241">
    <property type="entry name" value="Atg8-like"/>
</dbReference>
<comment type="caution">
    <text evidence="7">The sequence shown here is derived from an EMBL/GenBank/DDBJ whole genome shotgun (WGS) entry which is preliminary data.</text>
</comment>
<comment type="similarity">
    <text evidence="2 6">Belongs to the ATG8 family.</text>
</comment>
<dbReference type="EMBL" id="CAJZBQ010000014">
    <property type="protein sequence ID" value="CAG9315659.1"/>
    <property type="molecule type" value="Genomic_DNA"/>
</dbReference>
<dbReference type="Proteomes" id="UP001162131">
    <property type="component" value="Unassembled WGS sequence"/>
</dbReference>
<keyword evidence="4 5" id="KW-0449">Lipoprotein</keyword>
<accession>A0AAU9IU12</accession>
<dbReference type="SUPFAM" id="SSF54236">
    <property type="entry name" value="Ubiquitin-like"/>
    <property type="match status" value="1"/>
</dbReference>
<dbReference type="GO" id="GO:0016020">
    <property type="term" value="C:membrane"/>
    <property type="evidence" value="ECO:0007669"/>
    <property type="project" value="UniProtKB-SubCell"/>
</dbReference>
<comment type="subcellular location">
    <subcellularLocation>
        <location evidence="1">Membrane</location>
    </subcellularLocation>
</comment>
<dbReference type="InterPro" id="IPR029071">
    <property type="entry name" value="Ubiquitin-like_domsf"/>
</dbReference>
<evidence type="ECO:0000256" key="4">
    <source>
        <dbReference type="ARBA" id="ARBA00023288"/>
    </source>
</evidence>
<keyword evidence="3" id="KW-0472">Membrane</keyword>
<sequence>MFRYKEEKTLDERKHETEKIQSRWPEKIPIILEKDSRCTLEALPKSKFLCSNDFTVQQFTASIRKKLNLDKSAGVFIFIGGKELLSGEALMREVYQQKKDEDGFLYMLYSEHEVLG</sequence>
<reference evidence="7" key="1">
    <citation type="submission" date="2021-09" db="EMBL/GenBank/DDBJ databases">
        <authorList>
            <consortium name="AG Swart"/>
            <person name="Singh M."/>
            <person name="Singh A."/>
            <person name="Seah K."/>
            <person name="Emmerich C."/>
        </authorList>
    </citation>
    <scope>NUCLEOTIDE SEQUENCE</scope>
    <source>
        <strain evidence="7">ATCC30299</strain>
    </source>
</reference>
<feature type="lipid moiety-binding region" description="Phosphatidylserine amidated glycine; alternate" evidence="5">
    <location>
        <position position="116"/>
    </location>
</feature>
<organism evidence="7 8">
    <name type="scientific">Blepharisma stoltei</name>
    <dbReference type="NCBI Taxonomy" id="1481888"/>
    <lineage>
        <taxon>Eukaryota</taxon>
        <taxon>Sar</taxon>
        <taxon>Alveolata</taxon>
        <taxon>Ciliophora</taxon>
        <taxon>Postciliodesmatophora</taxon>
        <taxon>Heterotrichea</taxon>
        <taxon>Heterotrichida</taxon>
        <taxon>Blepharismidae</taxon>
        <taxon>Blepharisma</taxon>
    </lineage>
</organism>
<evidence type="ECO:0000256" key="5">
    <source>
        <dbReference type="PIRSR" id="PIRSR604241-50"/>
    </source>
</evidence>
<dbReference type="AlphaFoldDB" id="A0AAU9IU12"/>
<evidence type="ECO:0000256" key="3">
    <source>
        <dbReference type="ARBA" id="ARBA00023136"/>
    </source>
</evidence>
<protein>
    <recommendedName>
        <fullName evidence="6">Autophagy-related protein</fullName>
    </recommendedName>
</protein>
<name>A0AAU9IU12_9CILI</name>
<evidence type="ECO:0000313" key="7">
    <source>
        <dbReference type="EMBL" id="CAG9315659.1"/>
    </source>
</evidence>
<keyword evidence="8" id="KW-1185">Reference proteome</keyword>
<evidence type="ECO:0000313" key="8">
    <source>
        <dbReference type="Proteomes" id="UP001162131"/>
    </source>
</evidence>
<dbReference type="Gene3D" id="3.10.20.90">
    <property type="entry name" value="Phosphatidylinositol 3-kinase Catalytic Subunit, Chain A, domain 1"/>
    <property type="match status" value="1"/>
</dbReference>
<proteinExistence type="inferred from homology"/>